<dbReference type="SFLD" id="SFLDG00358">
    <property type="entry name" value="Main_(cytGST)"/>
    <property type="match status" value="1"/>
</dbReference>
<feature type="domain" description="GST C-terminal" evidence="4">
    <location>
        <begin position="90"/>
        <end position="213"/>
    </location>
</feature>
<dbReference type="SUPFAM" id="SSF47616">
    <property type="entry name" value="GST C-terminal domain-like"/>
    <property type="match status" value="1"/>
</dbReference>
<dbReference type="GO" id="GO:0016740">
    <property type="term" value="F:transferase activity"/>
    <property type="evidence" value="ECO:0007669"/>
    <property type="project" value="UniProtKB-KW"/>
</dbReference>
<dbReference type="OrthoDB" id="5958450at2"/>
<dbReference type="Pfam" id="PF00043">
    <property type="entry name" value="GST_C"/>
    <property type="match status" value="1"/>
</dbReference>
<evidence type="ECO:0000313" key="5">
    <source>
        <dbReference type="EMBL" id="RTQ34416.1"/>
    </source>
</evidence>
<protein>
    <submittedName>
        <fullName evidence="5">Glutathione S-transferase</fullName>
    </submittedName>
</protein>
<keyword evidence="6" id="KW-1185">Reference proteome</keyword>
<dbReference type="SUPFAM" id="SSF52833">
    <property type="entry name" value="Thioredoxin-like"/>
    <property type="match status" value="1"/>
</dbReference>
<dbReference type="CDD" id="cd03047">
    <property type="entry name" value="GST_N_2"/>
    <property type="match status" value="1"/>
</dbReference>
<dbReference type="Pfam" id="PF13409">
    <property type="entry name" value="GST_N_2"/>
    <property type="match status" value="1"/>
</dbReference>
<dbReference type="RefSeq" id="WP_126469353.1">
    <property type="nucleotide sequence ID" value="NZ_RXOE01000002.1"/>
</dbReference>
<proteinExistence type="inferred from homology"/>
<dbReference type="EMBL" id="RXOE01000002">
    <property type="protein sequence ID" value="RTQ34416.1"/>
    <property type="molecule type" value="Genomic_DNA"/>
</dbReference>
<dbReference type="InterPro" id="IPR010987">
    <property type="entry name" value="Glutathione-S-Trfase_C-like"/>
</dbReference>
<sequence>MLNIWGRISSINVRKVVWCAQELGLDFQRTEAGGKFGVVQTPEYLALNPNAMVPTIDDGEGAERVTLWESNVIVRYLCAKHSHGNLYPAELPARFDAERWMDWQQTTLNRASRDAFIQWVRTPPSERQPALSEASVRASEALFAMLDAHLARQPYMAGQRFTMADIPVGCETHRWFGLPGAEYRRPVWPNVERWYSELLSRPGTRGVLDLTLE</sequence>
<dbReference type="PROSITE" id="PS50405">
    <property type="entry name" value="GST_CTER"/>
    <property type="match status" value="1"/>
</dbReference>
<evidence type="ECO:0000313" key="6">
    <source>
        <dbReference type="Proteomes" id="UP000267418"/>
    </source>
</evidence>
<name>A0A3S0GX24_9BURK</name>
<dbReference type="Proteomes" id="UP000267418">
    <property type="component" value="Unassembled WGS sequence"/>
</dbReference>
<dbReference type="CDD" id="cd03180">
    <property type="entry name" value="GST_C_2"/>
    <property type="match status" value="1"/>
</dbReference>
<dbReference type="InterPro" id="IPR036249">
    <property type="entry name" value="Thioredoxin-like_sf"/>
</dbReference>
<dbReference type="AlphaFoldDB" id="A0A3S0GX24"/>
<evidence type="ECO:0000256" key="2">
    <source>
        <dbReference type="ARBA" id="ARBA00022679"/>
    </source>
</evidence>
<comment type="similarity">
    <text evidence="1">Belongs to the GST superfamily.</text>
</comment>
<dbReference type="SFLD" id="SFLDG01150">
    <property type="entry name" value="Main.1:_Beta-like"/>
    <property type="match status" value="1"/>
</dbReference>
<accession>A0A3S0GX24</accession>
<dbReference type="PROSITE" id="PS50404">
    <property type="entry name" value="GST_NTER"/>
    <property type="match status" value="1"/>
</dbReference>
<organism evidence="5 6">
    <name type="scientific">Variovorax gossypii</name>
    <dbReference type="NCBI Taxonomy" id="1679495"/>
    <lineage>
        <taxon>Bacteria</taxon>
        <taxon>Pseudomonadati</taxon>
        <taxon>Pseudomonadota</taxon>
        <taxon>Betaproteobacteria</taxon>
        <taxon>Burkholderiales</taxon>
        <taxon>Comamonadaceae</taxon>
        <taxon>Variovorax</taxon>
    </lineage>
</organism>
<dbReference type="FunFam" id="3.40.30.10:FF:000039">
    <property type="entry name" value="Glutathione S-transferase domain"/>
    <property type="match status" value="1"/>
</dbReference>
<dbReference type="Gene3D" id="1.20.1050.10">
    <property type="match status" value="1"/>
</dbReference>
<dbReference type="SFLD" id="SFLDS00019">
    <property type="entry name" value="Glutathione_Transferase_(cytos"/>
    <property type="match status" value="1"/>
</dbReference>
<dbReference type="InterPro" id="IPR004046">
    <property type="entry name" value="GST_C"/>
</dbReference>
<dbReference type="PANTHER" id="PTHR44051">
    <property type="entry name" value="GLUTATHIONE S-TRANSFERASE-RELATED"/>
    <property type="match status" value="1"/>
</dbReference>
<evidence type="ECO:0000259" key="4">
    <source>
        <dbReference type="PROSITE" id="PS50405"/>
    </source>
</evidence>
<dbReference type="InterPro" id="IPR040079">
    <property type="entry name" value="Glutathione_S-Trfase"/>
</dbReference>
<evidence type="ECO:0000259" key="3">
    <source>
        <dbReference type="PROSITE" id="PS50404"/>
    </source>
</evidence>
<reference evidence="5 6" key="1">
    <citation type="submission" date="2018-12" db="EMBL/GenBank/DDBJ databases">
        <title>The genome of Variovorax gossypii DSM 100435.</title>
        <authorList>
            <person name="Gao J."/>
            <person name="Sun J."/>
        </authorList>
    </citation>
    <scope>NUCLEOTIDE SEQUENCE [LARGE SCALE GENOMIC DNA]</scope>
    <source>
        <strain evidence="5 6">DSM 100435</strain>
    </source>
</reference>
<dbReference type="InterPro" id="IPR004045">
    <property type="entry name" value="Glutathione_S-Trfase_N"/>
</dbReference>
<dbReference type="InterPro" id="IPR036282">
    <property type="entry name" value="Glutathione-S-Trfase_C_sf"/>
</dbReference>
<comment type="caution">
    <text evidence="5">The sequence shown here is derived from an EMBL/GenBank/DDBJ whole genome shotgun (WGS) entry which is preliminary data.</text>
</comment>
<evidence type="ECO:0000256" key="1">
    <source>
        <dbReference type="ARBA" id="ARBA00007409"/>
    </source>
</evidence>
<dbReference type="PANTHER" id="PTHR44051:SF19">
    <property type="entry name" value="DISULFIDE-BOND OXIDOREDUCTASE YFCG"/>
    <property type="match status" value="1"/>
</dbReference>
<keyword evidence="2 5" id="KW-0808">Transferase</keyword>
<dbReference type="Gene3D" id="3.40.30.10">
    <property type="entry name" value="Glutaredoxin"/>
    <property type="match status" value="1"/>
</dbReference>
<feature type="domain" description="GST N-terminal" evidence="3">
    <location>
        <begin position="1"/>
        <end position="85"/>
    </location>
</feature>
<gene>
    <name evidence="5" type="ORF">EJP69_08240</name>
</gene>